<keyword evidence="2" id="KW-1185">Reference proteome</keyword>
<gene>
    <name evidence="1" type="ORF">JGB26_06475</name>
</gene>
<dbReference type="Proteomes" id="UP000634780">
    <property type="component" value="Unassembled WGS sequence"/>
</dbReference>
<reference evidence="1 2" key="1">
    <citation type="submission" date="2020-12" db="EMBL/GenBank/DDBJ databases">
        <title>Streptomyces typhae sp. nov., a novel endophytic actinomycete isolated from the root of cattail pollen (Typha angustifolia L.).</title>
        <authorList>
            <person name="Peng C."/>
            <person name="Liu C."/>
        </authorList>
    </citation>
    <scope>NUCLEOTIDE SEQUENCE [LARGE SCALE GENOMIC DNA]</scope>
    <source>
        <strain evidence="1 2">JCM 4753</strain>
    </source>
</reference>
<organism evidence="1 2">
    <name type="scientific">Streptomyces flavofungini</name>
    <dbReference type="NCBI Taxonomy" id="68200"/>
    <lineage>
        <taxon>Bacteria</taxon>
        <taxon>Bacillati</taxon>
        <taxon>Actinomycetota</taxon>
        <taxon>Actinomycetes</taxon>
        <taxon>Kitasatosporales</taxon>
        <taxon>Streptomycetaceae</taxon>
        <taxon>Streptomyces</taxon>
    </lineage>
</organism>
<evidence type="ECO:0000313" key="1">
    <source>
        <dbReference type="EMBL" id="MBJ3806765.1"/>
    </source>
</evidence>
<name>A0ABS0X0U3_9ACTN</name>
<accession>A0ABS0X0U3</accession>
<proteinExistence type="predicted"/>
<comment type="caution">
    <text evidence="1">The sequence shown here is derived from an EMBL/GenBank/DDBJ whole genome shotgun (WGS) entry which is preliminary data.</text>
</comment>
<protein>
    <submittedName>
        <fullName evidence="1">Uncharacterized protein</fullName>
    </submittedName>
</protein>
<dbReference type="RefSeq" id="WP_190116167.1">
    <property type="nucleotide sequence ID" value="NZ_BMVR01000005.1"/>
</dbReference>
<sequence>MSAAFTWPPRHAAGFPAGCADTGDVLGRIAEDGGGTITLAVVTSALRASVEASGDHDAGLRGVRESLARTASTTDTGRWTASYYGKDLVLTASGVAPPPRMRFGEGTRHGWAWDRVELGGSVAQRRESLLAACYEVSMAARLRRDRPEIEETRSGPVLDGVPRVLDPAQAASLLAGVLVRPLGGGEGLRGAAPGEDPRLPGLPSADGWADTVTGRSPTGCYVVTDVHDIEWGTLRRPDGARLTEGNAHQLLPLAEEWLAGRTDPAKMLGEAYRLRLGRETELLEHLRALSDTVRPTGRLHATLGDGLSGLAPDVATVRAAVTAANLRAEGRMHSGAGVTRLVSMDLAETRERAHFSLHVTKTLKGSGCPEAAVHEYGKPLGAQSAAYAQDFLTRLARAGAGRAGRHHLTHARRWRDRWLEHLPSPAHGEFVRL</sequence>
<dbReference type="EMBL" id="JAEKOZ010000003">
    <property type="protein sequence ID" value="MBJ3806765.1"/>
    <property type="molecule type" value="Genomic_DNA"/>
</dbReference>
<evidence type="ECO:0000313" key="2">
    <source>
        <dbReference type="Proteomes" id="UP000634780"/>
    </source>
</evidence>